<organism evidence="9 10">
    <name type="scientific">Paenibacillus glucanolyticus</name>
    <dbReference type="NCBI Taxonomy" id="59843"/>
    <lineage>
        <taxon>Bacteria</taxon>
        <taxon>Bacillati</taxon>
        <taxon>Bacillota</taxon>
        <taxon>Bacilli</taxon>
        <taxon>Bacillales</taxon>
        <taxon>Paenibacillaceae</taxon>
        <taxon>Paenibacillus</taxon>
    </lineage>
</organism>
<evidence type="ECO:0000256" key="3">
    <source>
        <dbReference type="ARBA" id="ARBA00022448"/>
    </source>
</evidence>
<feature type="transmembrane region" description="Helical" evidence="8">
    <location>
        <begin position="82"/>
        <end position="105"/>
    </location>
</feature>
<keyword evidence="5 8" id="KW-0812">Transmembrane</keyword>
<evidence type="ECO:0000256" key="4">
    <source>
        <dbReference type="ARBA" id="ARBA00022544"/>
    </source>
</evidence>
<dbReference type="GO" id="GO:0016020">
    <property type="term" value="C:membrane"/>
    <property type="evidence" value="ECO:0007669"/>
    <property type="project" value="UniProtKB-SubCell"/>
</dbReference>
<evidence type="ECO:0000313" key="10">
    <source>
        <dbReference type="Proteomes" id="UP000076796"/>
    </source>
</evidence>
<dbReference type="OrthoDB" id="2661055at2"/>
<keyword evidence="3" id="KW-0813">Transport</keyword>
<feature type="transmembrane region" description="Helical" evidence="8">
    <location>
        <begin position="7"/>
        <end position="26"/>
    </location>
</feature>
<keyword evidence="4" id="KW-0309">Germination</keyword>
<dbReference type="InterPro" id="IPR004761">
    <property type="entry name" value="Spore_GerAB"/>
</dbReference>
<accession>A0A163GFX8</accession>
<comment type="subcellular location">
    <subcellularLocation>
        <location evidence="1">Membrane</location>
        <topology evidence="1">Multi-pass membrane protein</topology>
    </subcellularLocation>
</comment>
<evidence type="ECO:0000256" key="2">
    <source>
        <dbReference type="ARBA" id="ARBA00007998"/>
    </source>
</evidence>
<feature type="transmembrane region" description="Helical" evidence="8">
    <location>
        <begin position="146"/>
        <end position="164"/>
    </location>
</feature>
<reference evidence="9" key="1">
    <citation type="journal article" date="2016" name="Genome Announc.">
        <title>Draft genomes of two strains of Paenibacillus glucanolyticus with capability to degrade lignocellulose.</title>
        <authorList>
            <person name="Mathews S.L."/>
            <person name="Pawlak J."/>
            <person name="Grunden A.M."/>
        </authorList>
    </citation>
    <scope>NUCLEOTIDE SEQUENCE [LARGE SCALE GENOMIC DNA]</scope>
    <source>
        <strain evidence="9">SLM1</strain>
    </source>
</reference>
<dbReference type="Proteomes" id="UP000076796">
    <property type="component" value="Unassembled WGS sequence"/>
</dbReference>
<dbReference type="Gene3D" id="1.20.1740.10">
    <property type="entry name" value="Amino acid/polyamine transporter I"/>
    <property type="match status" value="1"/>
</dbReference>
<evidence type="ECO:0000313" key="9">
    <source>
        <dbReference type="EMBL" id="KZS44948.1"/>
    </source>
</evidence>
<dbReference type="RefSeq" id="WP_063477452.1">
    <property type="nucleotide sequence ID" value="NZ_LWMH01000001.1"/>
</dbReference>
<keyword evidence="10" id="KW-1185">Reference proteome</keyword>
<feature type="transmembrane region" description="Helical" evidence="8">
    <location>
        <begin position="270"/>
        <end position="291"/>
    </location>
</feature>
<dbReference type="AlphaFoldDB" id="A0A163GFX8"/>
<name>A0A163GFX8_9BACL</name>
<evidence type="ECO:0000256" key="6">
    <source>
        <dbReference type="ARBA" id="ARBA00022989"/>
    </source>
</evidence>
<dbReference type="NCBIfam" id="TIGR00912">
    <property type="entry name" value="2A0309"/>
    <property type="match status" value="1"/>
</dbReference>
<feature type="transmembrane region" description="Helical" evidence="8">
    <location>
        <begin position="334"/>
        <end position="356"/>
    </location>
</feature>
<evidence type="ECO:0000256" key="8">
    <source>
        <dbReference type="SAM" id="Phobius"/>
    </source>
</evidence>
<dbReference type="PANTHER" id="PTHR34975:SF2">
    <property type="entry name" value="SPORE GERMINATION PROTEIN A2"/>
    <property type="match status" value="1"/>
</dbReference>
<dbReference type="Pfam" id="PF03845">
    <property type="entry name" value="Spore_permease"/>
    <property type="match status" value="1"/>
</dbReference>
<dbReference type="EMBL" id="LWMH01000001">
    <property type="protein sequence ID" value="KZS44948.1"/>
    <property type="molecule type" value="Genomic_DNA"/>
</dbReference>
<feature type="transmembrane region" description="Helical" evidence="8">
    <location>
        <begin position="218"/>
        <end position="240"/>
    </location>
</feature>
<sequence length="366" mass="40284">MYRQRSITWFQASAVVISSIIGGGVLDIPRIAAATADSGAPLITLAGIAIALLGIWLITVLGMRFPKENLFQYSQHILGKPVAYSVNLCMVLFFVILTALTVRQFGEVVVSAVLRKTPIEVTIIILLLLATVTTRRNIIRFSYIHMFYLPFILGPVLGIALISLQNAEVLNLQPIIGNHPKDVIGGGLSITALFQSSLIITLIIPFMKKPEKSLRSSMLGGTIAGLLYFIIVISTVAAFGPQETIQLIWPTLEIARLTSLPGKIFERLDAIFIAVLVITVFTTIYATYYLASYAARETFGLKDHGFLSSFLLPFLYLVAMIPQDIFQLYRMGEIVGKVGLSLTLGYPLLLWIIAVIRKIRGNPVEE</sequence>
<comment type="similarity">
    <text evidence="2">Belongs to the amino acid-polyamine-organocation (APC) superfamily. Spore germination protein (SGP) (TC 2.A.3.9) family.</text>
</comment>
<keyword evidence="6 8" id="KW-1133">Transmembrane helix</keyword>
<dbReference type="GO" id="GO:0009847">
    <property type="term" value="P:spore germination"/>
    <property type="evidence" value="ECO:0007669"/>
    <property type="project" value="InterPro"/>
</dbReference>
<protein>
    <submittedName>
        <fullName evidence="9">Spore gernimation protein</fullName>
    </submittedName>
</protein>
<feature type="transmembrane region" description="Helical" evidence="8">
    <location>
        <begin position="38"/>
        <end position="61"/>
    </location>
</feature>
<feature type="transmembrane region" description="Helical" evidence="8">
    <location>
        <begin position="303"/>
        <end position="322"/>
    </location>
</feature>
<comment type="caution">
    <text evidence="9">The sequence shown here is derived from an EMBL/GenBank/DDBJ whole genome shotgun (WGS) entry which is preliminary data.</text>
</comment>
<proteinExistence type="inferred from homology"/>
<evidence type="ECO:0000256" key="5">
    <source>
        <dbReference type="ARBA" id="ARBA00022692"/>
    </source>
</evidence>
<feature type="transmembrane region" description="Helical" evidence="8">
    <location>
        <begin position="117"/>
        <end position="134"/>
    </location>
</feature>
<gene>
    <name evidence="9" type="ORF">AWU65_02895</name>
</gene>
<feature type="transmembrane region" description="Helical" evidence="8">
    <location>
        <begin position="184"/>
        <end position="206"/>
    </location>
</feature>
<dbReference type="PANTHER" id="PTHR34975">
    <property type="entry name" value="SPORE GERMINATION PROTEIN A2"/>
    <property type="match status" value="1"/>
</dbReference>
<evidence type="ECO:0000256" key="1">
    <source>
        <dbReference type="ARBA" id="ARBA00004141"/>
    </source>
</evidence>
<evidence type="ECO:0000256" key="7">
    <source>
        <dbReference type="ARBA" id="ARBA00023136"/>
    </source>
</evidence>
<keyword evidence="7 8" id="KW-0472">Membrane</keyword>